<evidence type="ECO:0000313" key="3">
    <source>
        <dbReference type="Proteomes" id="UP000799640"/>
    </source>
</evidence>
<evidence type="ECO:0000313" key="2">
    <source>
        <dbReference type="EMBL" id="KAF2396290.1"/>
    </source>
</evidence>
<evidence type="ECO:0000256" key="1">
    <source>
        <dbReference type="SAM" id="MobiDB-lite"/>
    </source>
</evidence>
<reference evidence="2" key="1">
    <citation type="journal article" date="2020" name="Stud. Mycol.">
        <title>101 Dothideomycetes genomes: a test case for predicting lifestyles and emergence of pathogens.</title>
        <authorList>
            <person name="Haridas S."/>
            <person name="Albert R."/>
            <person name="Binder M."/>
            <person name="Bloem J."/>
            <person name="Labutti K."/>
            <person name="Salamov A."/>
            <person name="Andreopoulos B."/>
            <person name="Baker S."/>
            <person name="Barry K."/>
            <person name="Bills G."/>
            <person name="Bluhm B."/>
            <person name="Cannon C."/>
            <person name="Castanera R."/>
            <person name="Culley D."/>
            <person name="Daum C."/>
            <person name="Ezra D."/>
            <person name="Gonzalez J."/>
            <person name="Henrissat B."/>
            <person name="Kuo A."/>
            <person name="Liang C."/>
            <person name="Lipzen A."/>
            <person name="Lutzoni F."/>
            <person name="Magnuson J."/>
            <person name="Mondo S."/>
            <person name="Nolan M."/>
            <person name="Ohm R."/>
            <person name="Pangilinan J."/>
            <person name="Park H.-J."/>
            <person name="Ramirez L."/>
            <person name="Alfaro M."/>
            <person name="Sun H."/>
            <person name="Tritt A."/>
            <person name="Yoshinaga Y."/>
            <person name="Zwiers L.-H."/>
            <person name="Turgeon B."/>
            <person name="Goodwin S."/>
            <person name="Spatafora J."/>
            <person name="Crous P."/>
            <person name="Grigoriev I."/>
        </authorList>
    </citation>
    <scope>NUCLEOTIDE SEQUENCE</scope>
    <source>
        <strain evidence="2">CBS 262.69</strain>
    </source>
</reference>
<proteinExistence type="predicted"/>
<dbReference type="AlphaFoldDB" id="A0A6G1HJV6"/>
<protein>
    <submittedName>
        <fullName evidence="2">Uncharacterized protein</fullName>
    </submittedName>
</protein>
<dbReference type="EMBL" id="ML996707">
    <property type="protein sequence ID" value="KAF2396290.1"/>
    <property type="molecule type" value="Genomic_DNA"/>
</dbReference>
<feature type="region of interest" description="Disordered" evidence="1">
    <location>
        <begin position="206"/>
        <end position="228"/>
    </location>
</feature>
<organism evidence="2 3">
    <name type="scientific">Trichodelitschia bisporula</name>
    <dbReference type="NCBI Taxonomy" id="703511"/>
    <lineage>
        <taxon>Eukaryota</taxon>
        <taxon>Fungi</taxon>
        <taxon>Dikarya</taxon>
        <taxon>Ascomycota</taxon>
        <taxon>Pezizomycotina</taxon>
        <taxon>Dothideomycetes</taxon>
        <taxon>Dothideomycetes incertae sedis</taxon>
        <taxon>Phaeotrichales</taxon>
        <taxon>Phaeotrichaceae</taxon>
        <taxon>Trichodelitschia</taxon>
    </lineage>
</organism>
<feature type="compositionally biased region" description="Acidic residues" evidence="1">
    <location>
        <begin position="207"/>
        <end position="228"/>
    </location>
</feature>
<name>A0A6G1HJV6_9PEZI</name>
<dbReference type="Proteomes" id="UP000799640">
    <property type="component" value="Unassembled WGS sequence"/>
</dbReference>
<keyword evidence="3" id="KW-1185">Reference proteome</keyword>
<sequence length="228" mass="25557">MSLVRLRSLLRKQDGFRTLMKRGLVMVKDASTDVRIPFGIQDIPAHLLDDLVASPHPEKGLTTQSSSLAGIFLWLQFLRHKQIREDSEAWDCWREINPECCATDTWVERLEAAMRLAEEFKLHDFSEVLMPEYEYAVAVENQLAEQEENLASLPTMSGSACVKHLFPEGDDTMSDGIGESSATWILDPHHTTPNAEGWVRLNAQGEVETDDTGSDCITESDLDEGVPP</sequence>
<gene>
    <name evidence="2" type="ORF">EJ06DRAFT_534024</name>
</gene>
<accession>A0A6G1HJV6</accession>